<evidence type="ECO:0000313" key="22">
    <source>
        <dbReference type="Proteomes" id="UP000515202"/>
    </source>
</evidence>
<evidence type="ECO:0000259" key="21">
    <source>
        <dbReference type="PROSITE" id="PS50178"/>
    </source>
</evidence>
<dbReference type="InterPro" id="IPR013083">
    <property type="entry name" value="Znf_RING/FYVE/PHD"/>
</dbReference>
<dbReference type="Gene3D" id="1.20.900.10">
    <property type="entry name" value="Dbl homology (DH) domain"/>
    <property type="match status" value="1"/>
</dbReference>
<feature type="compositionally biased region" description="Low complexity" evidence="18">
    <location>
        <begin position="285"/>
        <end position="294"/>
    </location>
</feature>
<feature type="region of interest" description="Disordered" evidence="18">
    <location>
        <begin position="615"/>
        <end position="639"/>
    </location>
</feature>
<feature type="domain" description="PH" evidence="19">
    <location>
        <begin position="503"/>
        <end position="602"/>
    </location>
</feature>
<dbReference type="Pfam" id="PF01363">
    <property type="entry name" value="FYVE"/>
    <property type="match status" value="1"/>
</dbReference>
<keyword evidence="9 17" id="KW-0863">Zinc-finger</keyword>
<dbReference type="SUPFAM" id="SSF57903">
    <property type="entry name" value="FYVE/PHD zinc finger"/>
    <property type="match status" value="1"/>
</dbReference>
<dbReference type="InterPro" id="IPR035939">
    <property type="entry name" value="FGD1_PH1"/>
</dbReference>
<dbReference type="GO" id="GO:0046847">
    <property type="term" value="P:filopodium assembly"/>
    <property type="evidence" value="ECO:0007669"/>
    <property type="project" value="TreeGrafter"/>
</dbReference>
<keyword evidence="8" id="KW-0677">Repeat</keyword>
<dbReference type="SMART" id="SM00325">
    <property type="entry name" value="RhoGEF"/>
    <property type="match status" value="1"/>
</dbReference>
<dbReference type="SMART" id="SM00233">
    <property type="entry name" value="PH"/>
    <property type="match status" value="2"/>
</dbReference>
<evidence type="ECO:0000256" key="4">
    <source>
        <dbReference type="ARBA" id="ARBA00022490"/>
    </source>
</evidence>
<dbReference type="GO" id="GO:0005737">
    <property type="term" value="C:cytoplasm"/>
    <property type="evidence" value="ECO:0007669"/>
    <property type="project" value="TreeGrafter"/>
</dbReference>
<feature type="region of interest" description="Disordered" evidence="18">
    <location>
        <begin position="271"/>
        <end position="300"/>
    </location>
</feature>
<dbReference type="PANTHER" id="PTHR12673">
    <property type="entry name" value="FACIOGENITAL DYSPLASIA PROTEIN"/>
    <property type="match status" value="1"/>
</dbReference>
<feature type="compositionally biased region" description="Basic and acidic residues" evidence="18">
    <location>
        <begin position="273"/>
        <end position="284"/>
    </location>
</feature>
<evidence type="ECO:0000256" key="2">
    <source>
        <dbReference type="ARBA" id="ARBA00004466"/>
    </source>
</evidence>
<name>A0A6P3RHY1_PTEVA</name>
<dbReference type="GeneID" id="105307819"/>
<sequence>MHGHRVPGVAGPSEPEQPTANLPGVAPPAFADSDPGVSDSGPSVPRGLGSTLGGPLDSQFAGPSDASLGFAPGPRVLPCGPSPQHHRALRFSYHLEGSQPRPGLHQGNRILVKSLSLDPGQSLEPHPEGPQRLRSDPGPPTENPSQRPSPLKRAPGPKPQVPPKPSYLQMPRMPPPPEPIPPPPSRPLPADPRVAKGLAPRAEASPSSAAVSSLIEKFEREPVIVALDRPVPGPSPGPTEPAMLPQPPVQPPVPQLPEGEASRCLFLLAPGPRDGEKVPNRDSGIDSISSPSNSEETCFVSDDGPPILDQVFCARLLEEARNRSSFPADVVHGIFSNICSIYCFHQQFLLPELEKRMEEWDRYPRIGDILQKLAPFLKMYGEYVKNFDRAVELVNTWTERSTQFKVIIHEVQKEEACGNLTLQHHMLEPVQRIPRYELLLKDYLLKLPHGSPDSKDAQKSLELIATAAEHSNAAIRKMERMHKLLKVYELLGGEEDIVSPTKELIKEGHILKLSAKNGTTQDRYLILFNDRLLYCVPRLRLLGQKFSVRARIDVDGMELKESSNLNLPRTFLVSGKQRSLELQARTEEEKKDWVQAINSTLLKHEQTLETFKLLNSANREDEDTPPNSPNVDLGKRAPTPIREKEVTMCMRCQEPFNSITKRRHHCKACGHVVCGKCSEFRARLIYDNNRSNRVCTDCYVALHGVPGSSPACSQHTPQRRRSILEKQASVAAENSVICSFLHYMEKGGKGWHKAWFVVPENEPLVLYIYGAPQDVKAQRSLPLIGFEVGPPEAGERPDRRHVFKITQSHLSWYFSPETEELQQRWMAVLGRAGRGDTFCPGPTLSEDREMEEAPVAVLGATAEPSEVPQTRDKT</sequence>
<keyword evidence="22" id="KW-1185">Reference proteome</keyword>
<dbReference type="FunFam" id="2.30.29.30:FF:000102">
    <property type="entry name" value="FYVE, RhoGEF and PH domain-containing protein 4"/>
    <property type="match status" value="1"/>
</dbReference>
<accession>A0A6P3RHY1</accession>
<evidence type="ECO:0000256" key="14">
    <source>
        <dbReference type="ARBA" id="ARBA00069932"/>
    </source>
</evidence>
<evidence type="ECO:0000256" key="10">
    <source>
        <dbReference type="ARBA" id="ARBA00022833"/>
    </source>
</evidence>
<dbReference type="GO" id="GO:0007010">
    <property type="term" value="P:cytoskeleton organization"/>
    <property type="evidence" value="ECO:0007669"/>
    <property type="project" value="UniProtKB-ARBA"/>
</dbReference>
<dbReference type="InterPro" id="IPR035941">
    <property type="entry name" value="FGD1-4_PH2"/>
</dbReference>
<dbReference type="CDD" id="cd15741">
    <property type="entry name" value="FYVE_FGD1_2_4"/>
    <property type="match status" value="1"/>
</dbReference>
<dbReference type="GO" id="GO:0030027">
    <property type="term" value="C:lamellipodium"/>
    <property type="evidence" value="ECO:0007669"/>
    <property type="project" value="UniProtKB-SubCell"/>
</dbReference>
<evidence type="ECO:0000256" key="1">
    <source>
        <dbReference type="ARBA" id="ARBA00004245"/>
    </source>
</evidence>
<evidence type="ECO:0000256" key="16">
    <source>
        <dbReference type="ARBA" id="ARBA00081027"/>
    </source>
</evidence>
<evidence type="ECO:0000256" key="13">
    <source>
        <dbReference type="ARBA" id="ARBA00053932"/>
    </source>
</evidence>
<evidence type="ECO:0000256" key="12">
    <source>
        <dbReference type="ARBA" id="ARBA00023273"/>
    </source>
</evidence>
<dbReference type="FunFam" id="2.30.29.30:FF:000279">
    <property type="entry name" value="FYVE, RhoGEF and PH domain-containing protein 1"/>
    <property type="match status" value="1"/>
</dbReference>
<gene>
    <name evidence="23" type="primary">FGD1</name>
</gene>
<dbReference type="InterPro" id="IPR011011">
    <property type="entry name" value="Znf_FYVE_PHD"/>
</dbReference>
<feature type="region of interest" description="Disordered" evidence="18">
    <location>
        <begin position="1"/>
        <end position="212"/>
    </location>
</feature>
<dbReference type="InterPro" id="IPR017455">
    <property type="entry name" value="Znf_FYVE-rel"/>
</dbReference>
<organism evidence="22 23">
    <name type="scientific">Pteropus vampyrus</name>
    <name type="common">Large flying fox</name>
    <dbReference type="NCBI Taxonomy" id="132908"/>
    <lineage>
        <taxon>Eukaryota</taxon>
        <taxon>Metazoa</taxon>
        <taxon>Chordata</taxon>
        <taxon>Craniata</taxon>
        <taxon>Vertebrata</taxon>
        <taxon>Euteleostomi</taxon>
        <taxon>Mammalia</taxon>
        <taxon>Eutheria</taxon>
        <taxon>Laurasiatheria</taxon>
        <taxon>Chiroptera</taxon>
        <taxon>Yinpterochiroptera</taxon>
        <taxon>Pteropodoidea</taxon>
        <taxon>Pteropodidae</taxon>
        <taxon>Pteropodinae</taxon>
        <taxon>Pteropus</taxon>
    </lineage>
</organism>
<evidence type="ECO:0000256" key="7">
    <source>
        <dbReference type="ARBA" id="ARBA00022723"/>
    </source>
</evidence>
<dbReference type="Pfam" id="PF00169">
    <property type="entry name" value="PH"/>
    <property type="match status" value="2"/>
</dbReference>
<dbReference type="InterPro" id="IPR001849">
    <property type="entry name" value="PH_domain"/>
</dbReference>
<dbReference type="Gene3D" id="3.30.40.10">
    <property type="entry name" value="Zinc/RING finger domain, C3HC4 (zinc finger)"/>
    <property type="match status" value="1"/>
</dbReference>
<feature type="domain" description="FYVE-type" evidence="21">
    <location>
        <begin position="643"/>
        <end position="703"/>
    </location>
</feature>
<evidence type="ECO:0000256" key="11">
    <source>
        <dbReference type="ARBA" id="ARBA00023212"/>
    </source>
</evidence>
<evidence type="ECO:0000256" key="17">
    <source>
        <dbReference type="PROSITE-ProRule" id="PRU00091"/>
    </source>
</evidence>
<feature type="compositionally biased region" description="Basic and acidic residues" evidence="18">
    <location>
        <begin position="125"/>
        <end position="135"/>
    </location>
</feature>
<keyword evidence="7" id="KW-0479">Metal-binding</keyword>
<dbReference type="GO" id="GO:0005085">
    <property type="term" value="F:guanyl-nucleotide exchange factor activity"/>
    <property type="evidence" value="ECO:0007669"/>
    <property type="project" value="UniProtKB-KW"/>
</dbReference>
<dbReference type="PROSITE" id="PS50003">
    <property type="entry name" value="PH_DOMAIN"/>
    <property type="match status" value="2"/>
</dbReference>
<proteinExistence type="predicted"/>
<keyword evidence="12" id="KW-0966">Cell projection</keyword>
<evidence type="ECO:0000256" key="9">
    <source>
        <dbReference type="ARBA" id="ARBA00022771"/>
    </source>
</evidence>
<dbReference type="KEGG" id="pvp:105307819"/>
<evidence type="ECO:0000259" key="19">
    <source>
        <dbReference type="PROSITE" id="PS50003"/>
    </source>
</evidence>
<dbReference type="InterPro" id="IPR000219">
    <property type="entry name" value="DH_dom"/>
</dbReference>
<feature type="compositionally biased region" description="Low complexity" evidence="18">
    <location>
        <begin position="199"/>
        <end position="212"/>
    </location>
</feature>
<evidence type="ECO:0000256" key="5">
    <source>
        <dbReference type="ARBA" id="ARBA00022553"/>
    </source>
</evidence>
<dbReference type="CDD" id="cd01219">
    <property type="entry name" value="PH1_FGD1"/>
    <property type="match status" value="1"/>
</dbReference>
<dbReference type="RefSeq" id="XP_011381762.1">
    <property type="nucleotide sequence ID" value="XM_011383460.2"/>
</dbReference>
<evidence type="ECO:0000313" key="23">
    <source>
        <dbReference type="RefSeq" id="XP_011381762.1"/>
    </source>
</evidence>
<feature type="compositionally biased region" description="Pro residues" evidence="18">
    <location>
        <begin position="172"/>
        <end position="190"/>
    </location>
</feature>
<evidence type="ECO:0000259" key="20">
    <source>
        <dbReference type="PROSITE" id="PS50010"/>
    </source>
</evidence>
<reference evidence="23" key="1">
    <citation type="submission" date="2025-08" db="UniProtKB">
        <authorList>
            <consortium name="RefSeq"/>
        </authorList>
    </citation>
    <scope>IDENTIFICATION</scope>
    <source>
        <tissue evidence="23">Kidney</tissue>
    </source>
</reference>
<dbReference type="PANTHER" id="PTHR12673:SF79">
    <property type="entry name" value="FYVE, RHOGEF AND PH DOMAIN-CONTAINING PROTEIN 1"/>
    <property type="match status" value="1"/>
</dbReference>
<dbReference type="SUPFAM" id="SSF48065">
    <property type="entry name" value="DBL homology domain (DH-domain)"/>
    <property type="match status" value="1"/>
</dbReference>
<feature type="compositionally biased region" description="Low complexity" evidence="18">
    <location>
        <begin position="32"/>
        <end position="45"/>
    </location>
</feature>
<dbReference type="CDD" id="cd00160">
    <property type="entry name" value="RhoGEF"/>
    <property type="match status" value="1"/>
</dbReference>
<dbReference type="PROSITE" id="PS50178">
    <property type="entry name" value="ZF_FYVE"/>
    <property type="match status" value="1"/>
</dbReference>
<comment type="subcellular location">
    <subcellularLocation>
        <location evidence="3">Cell projection</location>
        <location evidence="3">Lamellipodium</location>
    </subcellularLocation>
    <subcellularLocation>
        <location evidence="2">Cell projection</location>
        <location evidence="2">Ruffle</location>
    </subcellularLocation>
    <subcellularLocation>
        <location evidence="1">Cytoplasm</location>
        <location evidence="1">Cytoskeleton</location>
    </subcellularLocation>
</comment>
<dbReference type="PROSITE" id="PS50010">
    <property type="entry name" value="DH_2"/>
    <property type="match status" value="1"/>
</dbReference>
<dbReference type="CDD" id="cd13236">
    <property type="entry name" value="PH2_FGD1-4"/>
    <property type="match status" value="1"/>
</dbReference>
<evidence type="ECO:0000256" key="18">
    <source>
        <dbReference type="SAM" id="MobiDB-lite"/>
    </source>
</evidence>
<feature type="domain" description="DH" evidence="20">
    <location>
        <begin position="296"/>
        <end position="474"/>
    </location>
</feature>
<dbReference type="Proteomes" id="UP000515202">
    <property type="component" value="Unplaced"/>
</dbReference>
<dbReference type="GO" id="GO:0001726">
    <property type="term" value="C:ruffle"/>
    <property type="evidence" value="ECO:0007669"/>
    <property type="project" value="UniProtKB-SubCell"/>
</dbReference>
<dbReference type="SUPFAM" id="SSF50729">
    <property type="entry name" value="PH domain-like"/>
    <property type="match status" value="2"/>
</dbReference>
<dbReference type="InterPro" id="IPR000306">
    <property type="entry name" value="Znf_FYVE"/>
</dbReference>
<evidence type="ECO:0000256" key="8">
    <source>
        <dbReference type="ARBA" id="ARBA00022737"/>
    </source>
</evidence>
<keyword evidence="11" id="KW-0206">Cytoskeleton</keyword>
<feature type="region of interest" description="Disordered" evidence="18">
    <location>
        <begin position="839"/>
        <end position="874"/>
    </location>
</feature>
<dbReference type="GO" id="GO:0008270">
    <property type="term" value="F:zinc ion binding"/>
    <property type="evidence" value="ECO:0007669"/>
    <property type="project" value="UniProtKB-KW"/>
</dbReference>
<comment type="function">
    <text evidence="13">Activates CDC42, a member of the Ras-like family of Rho- and Rac proteins, by exchanging bound GDP for free GTP. Plays a role in regulating the actin cytoskeleton and cell shape.</text>
</comment>
<dbReference type="InterPro" id="IPR011993">
    <property type="entry name" value="PH-like_dom_sf"/>
</dbReference>
<dbReference type="Pfam" id="PF00621">
    <property type="entry name" value="RhoGEF"/>
    <property type="match status" value="1"/>
</dbReference>
<dbReference type="AlphaFoldDB" id="A0A6P3RHY1"/>
<keyword evidence="5" id="KW-0597">Phosphoprotein</keyword>
<feature type="domain" description="PH" evidence="19">
    <location>
        <begin position="734"/>
        <end position="834"/>
    </location>
</feature>
<keyword evidence="6" id="KW-0344">Guanine-nucleotide releasing factor</keyword>
<dbReference type="InterPro" id="IPR051092">
    <property type="entry name" value="FYVE_RhoGEF_PH"/>
</dbReference>
<dbReference type="CTD" id="2245"/>
<feature type="compositionally biased region" description="Pro residues" evidence="18">
    <location>
        <begin position="156"/>
        <end position="165"/>
    </location>
</feature>
<evidence type="ECO:0000256" key="3">
    <source>
        <dbReference type="ARBA" id="ARBA00004510"/>
    </source>
</evidence>
<protein>
    <recommendedName>
        <fullName evidence="14">FYVE, RhoGEF and PH domain-containing protein 1</fullName>
    </recommendedName>
    <alternativeName>
        <fullName evidence="15">Rho/Rac guanine nucleotide exchange factor FGD1</fullName>
    </alternativeName>
    <alternativeName>
        <fullName evidence="16">Zinc finger FYVE domain-containing protein 3</fullName>
    </alternativeName>
</protein>
<dbReference type="GO" id="GO:0005856">
    <property type="term" value="C:cytoskeleton"/>
    <property type="evidence" value="ECO:0007669"/>
    <property type="project" value="UniProtKB-SubCell"/>
</dbReference>
<dbReference type="FunFam" id="1.20.900.10:FF:000013">
    <property type="entry name" value="FYVE, RhoGEF and PH domain-containing protein 4"/>
    <property type="match status" value="1"/>
</dbReference>
<evidence type="ECO:0000256" key="6">
    <source>
        <dbReference type="ARBA" id="ARBA00022658"/>
    </source>
</evidence>
<keyword evidence="10" id="KW-0862">Zinc</keyword>
<dbReference type="InterPro" id="IPR035899">
    <property type="entry name" value="DBL_dom_sf"/>
</dbReference>
<dbReference type="SMART" id="SM00064">
    <property type="entry name" value="FYVE"/>
    <property type="match status" value="1"/>
</dbReference>
<dbReference type="Gene3D" id="2.30.29.30">
    <property type="entry name" value="Pleckstrin-homology domain (PH domain)/Phosphotyrosine-binding domain (PTB)"/>
    <property type="match status" value="2"/>
</dbReference>
<dbReference type="FunFam" id="3.30.40.10:FF:000061">
    <property type="entry name" value="FYVE, RhoGEF and PH domain containing 1"/>
    <property type="match status" value="1"/>
</dbReference>
<evidence type="ECO:0000256" key="15">
    <source>
        <dbReference type="ARBA" id="ARBA00080752"/>
    </source>
</evidence>
<keyword evidence="4" id="KW-0963">Cytoplasm</keyword>
<dbReference type="OrthoDB" id="660555at2759"/>